<dbReference type="SUPFAM" id="SSF52413">
    <property type="entry name" value="UDP-glucose/GDP-mannose dehydrogenase C-terminal domain"/>
    <property type="match status" value="1"/>
</dbReference>
<protein>
    <submittedName>
        <fullName evidence="6">Nucleotide sugar dehydrogenase</fullName>
    </submittedName>
</protein>
<keyword evidence="7" id="KW-1185">Reference proteome</keyword>
<dbReference type="EMBL" id="JACSRA010000030">
    <property type="protein sequence ID" value="MBD7912895.1"/>
    <property type="molecule type" value="Genomic_DNA"/>
</dbReference>
<dbReference type="PIRSF" id="PIRSF000124">
    <property type="entry name" value="UDPglc_GDPman_dh"/>
    <property type="match status" value="1"/>
</dbReference>
<dbReference type="Gene3D" id="3.40.50.720">
    <property type="entry name" value="NAD(P)-binding Rossmann-like Domain"/>
    <property type="match status" value="2"/>
</dbReference>
<dbReference type="NCBIfam" id="TIGR03026">
    <property type="entry name" value="NDP-sugDHase"/>
    <property type="match status" value="1"/>
</dbReference>
<dbReference type="InterPro" id="IPR014027">
    <property type="entry name" value="UDP-Glc/GDP-Man_DH_C"/>
</dbReference>
<evidence type="ECO:0000256" key="3">
    <source>
        <dbReference type="ARBA" id="ARBA00023027"/>
    </source>
</evidence>
<dbReference type="PANTHER" id="PTHR43491">
    <property type="entry name" value="UDP-N-ACETYL-D-MANNOSAMINE DEHYDROGENASE"/>
    <property type="match status" value="1"/>
</dbReference>
<dbReference type="InterPro" id="IPR008927">
    <property type="entry name" value="6-PGluconate_DH-like_C_sf"/>
</dbReference>
<dbReference type="InterPro" id="IPR017476">
    <property type="entry name" value="UDP-Glc/GDP-Man"/>
</dbReference>
<dbReference type="Pfam" id="PF03721">
    <property type="entry name" value="UDPG_MGDP_dh_N"/>
    <property type="match status" value="1"/>
</dbReference>
<sequence length="438" mass="49264">MSIYENLIERKANLCVVGLGYVGMPLAVEFANHFNVIGFDINRHKVDLYRDGIDCTNEVGNDVIKNSGVNFTSEESALDKGSFFVVAVPTPIHGDNRPDLKPLVSVSELIGRHLKKGDFVVYESTVSPGITEEVCIPILEKESGLKCGQDFKVGYSPERINPGDKKHKLKNTVKIVSGIDDEALEVIEKVYMTILENGVYKAENIKIAEAAKIIENSQRDVNIAFMNEISVIFNKMGIDTSKVLDAAKTKWNFQRFNPGLVGGHCIGVDPYYLIYASERKGYKPELLSASRKVNDNMGKFISQLVIKKMIENNMFISNAKIGVMGFAFKENCPDVRNTKVYSIIKSLEEYGINIIVSDDYVDKDEVKRYYDIDLVPESSVKDIDVLIVAVSHNKYLEYDNEKLNEKFNRDSSNKLLVDIKGIFRNNAAIKNQFKYCSL</sequence>
<dbReference type="SUPFAM" id="SSF48179">
    <property type="entry name" value="6-phosphogluconate dehydrogenase C-terminal domain-like"/>
    <property type="match status" value="1"/>
</dbReference>
<dbReference type="Proteomes" id="UP000627781">
    <property type="component" value="Unassembled WGS sequence"/>
</dbReference>
<dbReference type="PANTHER" id="PTHR43491:SF2">
    <property type="entry name" value="UDP-N-ACETYL-D-MANNOSAMINE DEHYDROGENASE"/>
    <property type="match status" value="1"/>
</dbReference>
<evidence type="ECO:0000256" key="4">
    <source>
        <dbReference type="PIRNR" id="PIRNR000124"/>
    </source>
</evidence>
<gene>
    <name evidence="6" type="ORF">H9661_16205</name>
</gene>
<dbReference type="SMART" id="SM00984">
    <property type="entry name" value="UDPG_MGDP_dh_C"/>
    <property type="match status" value="1"/>
</dbReference>
<comment type="similarity">
    <text evidence="1 4">Belongs to the UDP-glucose/GDP-mannose dehydrogenase family.</text>
</comment>
<dbReference type="RefSeq" id="WP_191769805.1">
    <property type="nucleotide sequence ID" value="NZ_JACSRA010000030.1"/>
</dbReference>
<evidence type="ECO:0000259" key="5">
    <source>
        <dbReference type="SMART" id="SM00984"/>
    </source>
</evidence>
<keyword evidence="2" id="KW-0560">Oxidoreductase</keyword>
<feature type="domain" description="UDP-glucose/GDP-mannose dehydrogenase C-terminal" evidence="5">
    <location>
        <begin position="322"/>
        <end position="425"/>
    </location>
</feature>
<organism evidence="6 7">
    <name type="scientific">Clostridium cibarium</name>
    <dbReference type="NCBI Taxonomy" id="2762247"/>
    <lineage>
        <taxon>Bacteria</taxon>
        <taxon>Bacillati</taxon>
        <taxon>Bacillota</taxon>
        <taxon>Clostridia</taxon>
        <taxon>Eubacteriales</taxon>
        <taxon>Clostridiaceae</taxon>
        <taxon>Clostridium</taxon>
    </lineage>
</organism>
<reference evidence="6 7" key="1">
    <citation type="submission" date="2020-08" db="EMBL/GenBank/DDBJ databases">
        <title>A Genomic Blueprint of the Chicken Gut Microbiome.</title>
        <authorList>
            <person name="Gilroy R."/>
            <person name="Ravi A."/>
            <person name="Getino M."/>
            <person name="Pursley I."/>
            <person name="Horton D.L."/>
            <person name="Alikhan N.-F."/>
            <person name="Baker D."/>
            <person name="Gharbi K."/>
            <person name="Hall N."/>
            <person name="Watson M."/>
            <person name="Adriaenssens E.M."/>
            <person name="Foster-Nyarko E."/>
            <person name="Jarju S."/>
            <person name="Secka A."/>
            <person name="Antonio M."/>
            <person name="Oren A."/>
            <person name="Chaudhuri R."/>
            <person name="La Ragione R.M."/>
            <person name="Hildebrand F."/>
            <person name="Pallen M.J."/>
        </authorList>
    </citation>
    <scope>NUCLEOTIDE SEQUENCE [LARGE SCALE GENOMIC DNA]</scope>
    <source>
        <strain evidence="6 7">Sa3CVN1</strain>
    </source>
</reference>
<proteinExistence type="inferred from homology"/>
<dbReference type="InterPro" id="IPR036291">
    <property type="entry name" value="NAD(P)-bd_dom_sf"/>
</dbReference>
<dbReference type="Pfam" id="PF03720">
    <property type="entry name" value="UDPG_MGDP_dh_C"/>
    <property type="match status" value="1"/>
</dbReference>
<comment type="caution">
    <text evidence="6">The sequence shown here is derived from an EMBL/GenBank/DDBJ whole genome shotgun (WGS) entry which is preliminary data.</text>
</comment>
<evidence type="ECO:0000313" key="6">
    <source>
        <dbReference type="EMBL" id="MBD7912895.1"/>
    </source>
</evidence>
<dbReference type="PIRSF" id="PIRSF500136">
    <property type="entry name" value="UDP_ManNAc_DH"/>
    <property type="match status" value="1"/>
</dbReference>
<keyword evidence="3" id="KW-0520">NAD</keyword>
<dbReference type="InterPro" id="IPR001732">
    <property type="entry name" value="UDP-Glc/GDP-Man_DH_N"/>
</dbReference>
<evidence type="ECO:0000256" key="2">
    <source>
        <dbReference type="ARBA" id="ARBA00023002"/>
    </source>
</evidence>
<evidence type="ECO:0000313" key="7">
    <source>
        <dbReference type="Proteomes" id="UP000627781"/>
    </source>
</evidence>
<accession>A0ABR8PXK6</accession>
<name>A0ABR8PXK6_9CLOT</name>
<evidence type="ECO:0000256" key="1">
    <source>
        <dbReference type="ARBA" id="ARBA00006601"/>
    </source>
</evidence>
<dbReference type="SUPFAM" id="SSF51735">
    <property type="entry name" value="NAD(P)-binding Rossmann-fold domains"/>
    <property type="match status" value="1"/>
</dbReference>
<dbReference type="InterPro" id="IPR036220">
    <property type="entry name" value="UDP-Glc/GDP-Man_DH_C_sf"/>
</dbReference>
<dbReference type="InterPro" id="IPR014026">
    <property type="entry name" value="UDP-Glc/GDP-Man_DH_dimer"/>
</dbReference>
<dbReference type="InterPro" id="IPR028359">
    <property type="entry name" value="UDP_ManNAc/GlcNAc_DH"/>
</dbReference>
<dbReference type="Pfam" id="PF00984">
    <property type="entry name" value="UDPG_MGDP_dh"/>
    <property type="match status" value="1"/>
</dbReference>